<evidence type="ECO:0000313" key="6">
    <source>
        <dbReference type="EMBL" id="PVZ71521.1"/>
    </source>
</evidence>
<dbReference type="SMART" id="SM00862">
    <property type="entry name" value="Trans_reg_C"/>
    <property type="match status" value="1"/>
</dbReference>
<accession>A0A2V1GWG1</accession>
<dbReference type="Gene3D" id="1.10.10.10">
    <property type="entry name" value="Winged helix-like DNA-binding domain superfamily/Winged helix DNA-binding domain"/>
    <property type="match status" value="1"/>
</dbReference>
<dbReference type="AlphaFoldDB" id="A0A2V1GWG1"/>
<dbReference type="GO" id="GO:0006355">
    <property type="term" value="P:regulation of DNA-templated transcription"/>
    <property type="evidence" value="ECO:0007669"/>
    <property type="project" value="InterPro"/>
</dbReference>
<keyword evidence="1 2" id="KW-0238">DNA-binding</keyword>
<gene>
    <name evidence="6" type="ORF">DC094_00270</name>
</gene>
<feature type="transmembrane region" description="Helical" evidence="4">
    <location>
        <begin position="148"/>
        <end position="165"/>
    </location>
</feature>
<name>A0A2V1GWG1_9GAMM</name>
<dbReference type="RefSeq" id="WP_116685111.1">
    <property type="nucleotide sequence ID" value="NZ_CAWNYD010000001.1"/>
</dbReference>
<dbReference type="GO" id="GO:0000160">
    <property type="term" value="P:phosphorelay signal transduction system"/>
    <property type="evidence" value="ECO:0007669"/>
    <property type="project" value="InterPro"/>
</dbReference>
<protein>
    <submittedName>
        <fullName evidence="6">Transcriptional regulator</fullName>
    </submittedName>
</protein>
<keyword evidence="4" id="KW-0812">Transmembrane</keyword>
<feature type="domain" description="OmpR/PhoB-type" evidence="5">
    <location>
        <begin position="2"/>
        <end position="103"/>
    </location>
</feature>
<keyword evidence="7" id="KW-1185">Reference proteome</keyword>
<dbReference type="Proteomes" id="UP000244906">
    <property type="component" value="Unassembled WGS sequence"/>
</dbReference>
<dbReference type="InterPro" id="IPR001867">
    <property type="entry name" value="OmpR/PhoB-type_DNA-bd"/>
</dbReference>
<comment type="caution">
    <text evidence="6">The sequence shown here is derived from an EMBL/GenBank/DDBJ whole genome shotgun (WGS) entry which is preliminary data.</text>
</comment>
<dbReference type="SUPFAM" id="SSF46894">
    <property type="entry name" value="C-terminal effector domain of the bipartite response regulators"/>
    <property type="match status" value="1"/>
</dbReference>
<evidence type="ECO:0000313" key="7">
    <source>
        <dbReference type="Proteomes" id="UP000244906"/>
    </source>
</evidence>
<dbReference type="PROSITE" id="PS51755">
    <property type="entry name" value="OMPR_PHOB"/>
    <property type="match status" value="1"/>
</dbReference>
<dbReference type="InterPro" id="IPR036388">
    <property type="entry name" value="WH-like_DNA-bd_sf"/>
</dbReference>
<evidence type="ECO:0000256" key="4">
    <source>
        <dbReference type="SAM" id="Phobius"/>
    </source>
</evidence>
<dbReference type="EMBL" id="QDDL01000001">
    <property type="protein sequence ID" value="PVZ71521.1"/>
    <property type="molecule type" value="Genomic_DNA"/>
</dbReference>
<evidence type="ECO:0000256" key="3">
    <source>
        <dbReference type="SAM" id="MobiDB-lite"/>
    </source>
</evidence>
<reference evidence="6 7" key="1">
    <citation type="submission" date="2018-04" db="EMBL/GenBank/DDBJ databases">
        <title>Thalassorhabdus spongiae gen. nov., sp. nov., isolated from a marine sponge in South-West Iceland.</title>
        <authorList>
            <person name="Knobloch S."/>
            <person name="Daussin A."/>
            <person name="Johannsson R."/>
            <person name="Marteinsson V.T."/>
        </authorList>
    </citation>
    <scope>NUCLEOTIDE SEQUENCE [LARGE SCALE GENOMIC DNA]</scope>
    <source>
        <strain evidence="6 7">Hp12</strain>
    </source>
</reference>
<dbReference type="GO" id="GO:0003677">
    <property type="term" value="F:DNA binding"/>
    <property type="evidence" value="ECO:0007669"/>
    <property type="project" value="UniProtKB-UniRule"/>
</dbReference>
<evidence type="ECO:0000256" key="2">
    <source>
        <dbReference type="PROSITE-ProRule" id="PRU01091"/>
    </source>
</evidence>
<feature type="region of interest" description="Disordered" evidence="3">
    <location>
        <begin position="113"/>
        <end position="139"/>
    </location>
</feature>
<dbReference type="CDD" id="cd00383">
    <property type="entry name" value="trans_reg_C"/>
    <property type="match status" value="1"/>
</dbReference>
<evidence type="ECO:0000259" key="5">
    <source>
        <dbReference type="PROSITE" id="PS51755"/>
    </source>
</evidence>
<feature type="compositionally biased region" description="Polar residues" evidence="3">
    <location>
        <begin position="113"/>
        <end position="129"/>
    </location>
</feature>
<feature type="DNA-binding region" description="OmpR/PhoB-type" evidence="2">
    <location>
        <begin position="2"/>
        <end position="103"/>
    </location>
</feature>
<organism evidence="6 7">
    <name type="scientific">Pelagibaculum spongiae</name>
    <dbReference type="NCBI Taxonomy" id="2080658"/>
    <lineage>
        <taxon>Bacteria</taxon>
        <taxon>Pseudomonadati</taxon>
        <taxon>Pseudomonadota</taxon>
        <taxon>Gammaproteobacteria</taxon>
        <taxon>Oceanospirillales</taxon>
        <taxon>Pelagibaculum</taxon>
    </lineage>
</organism>
<sequence length="481" mass="54691">MTQHFQIGENTDCLFFPQQHQLQVSGEQHHLEPLQSRLLLFFIQHNGQVISAEQIADEVWQRNQVSENLVRQAISHLRASLNDQKRPFSIIKTIPKQGYLFDLPVTEHSLDSNQQQPLVVQSTPATTQSEKPEITTTTTPANRLNTGLLLLLISLMIVAVALFGYEISRPTEQAEYGNSEQRQVPLVLHDVVLDRAEDFQVARSVYEYLFFGLNSSKQLINYRHSQLDPKSVPELEPTAVQLRSWIKRDDHGYLVKLILQQPDKSKPPIELTSHFSEDDFFDAIGDLILEVKTRLNVASDDYDIARHKITSINKLQDWNILARGISNFYQGKGQQALGNYAAELQGLKQQGRDYYLLDAMDSYLASMRFLDSGNPQDQQQALDQAASAFEKNPRCTIANATLGLALLLDHRSEQAYPHLFYAAESSPNPLNFYLLSVADQQSNNPRGAEYYYHRFSALKKSAGGELFNLNLRLQKPNNDHK</sequence>
<keyword evidence="4" id="KW-1133">Transmembrane helix</keyword>
<evidence type="ECO:0000256" key="1">
    <source>
        <dbReference type="ARBA" id="ARBA00023125"/>
    </source>
</evidence>
<dbReference type="Pfam" id="PF00486">
    <property type="entry name" value="Trans_reg_C"/>
    <property type="match status" value="1"/>
</dbReference>
<proteinExistence type="predicted"/>
<keyword evidence="4" id="KW-0472">Membrane</keyword>
<dbReference type="OrthoDB" id="6199525at2"/>
<dbReference type="InterPro" id="IPR016032">
    <property type="entry name" value="Sig_transdc_resp-reg_C-effctor"/>
</dbReference>